<evidence type="ECO:0000313" key="2">
    <source>
        <dbReference type="EMBL" id="MDO9712446.1"/>
    </source>
</evidence>
<dbReference type="InterPro" id="IPR006944">
    <property type="entry name" value="Phage/GTA_portal"/>
</dbReference>
<dbReference type="EMBL" id="JAUTWS010000048">
    <property type="protein sequence ID" value="MDO9712446.1"/>
    <property type="molecule type" value="Genomic_DNA"/>
</dbReference>
<sequence length="437" mass="47908">MGLLTLFGFGRTALRERREPTLAPVASLDNPTVNLSEVDGTWFADWAMGGAAAKFGPAVNERTAMAVSAVFRCVTLISGLIANLPLKVFERTPEGRREATEHRLNRLLKLEPMPGSPMVAHQFKEVLAQSMLMHGNGYAIIRYDQAARVVGLELVLPWLVEILRTTTGRRVYRVSWDDGRPVEYIDWEDMLHVAGPGFDGVQGVSRIRYAAGDSIGLAKLLEEQTGFAHANASSPSVFVEAPANMKPDSFKRFKAQWAQDNGGWRNAGKAYFGDAGSKLTVLQMKPVDLATIDSRRYQVADISRFFGVPLSLLNETDKSTSWGSGIAEQHLAFLGYTLDADLSRIENVLNARLLGDGRYYVEFERSALLAMDPVTSAEVMQTEISSGVLTINEARSMRNRPPVEGGDTPLVNSTNKPLDQQLAPPKPPPPQKLPGAI</sequence>
<dbReference type="Gene3D" id="3.30.1120.70">
    <property type="match status" value="1"/>
</dbReference>
<evidence type="ECO:0000313" key="3">
    <source>
        <dbReference type="Proteomes" id="UP001243009"/>
    </source>
</evidence>
<feature type="compositionally biased region" description="Pro residues" evidence="1">
    <location>
        <begin position="424"/>
        <end position="437"/>
    </location>
</feature>
<name>A0ABT9E8B4_9PROT</name>
<dbReference type="InterPro" id="IPR006427">
    <property type="entry name" value="Portal_HK97"/>
</dbReference>
<accession>A0ABT9E8B4</accession>
<keyword evidence="3" id="KW-1185">Reference proteome</keyword>
<organism evidence="2 3">
    <name type="scientific">Paracraurococcus lichenis</name>
    <dbReference type="NCBI Taxonomy" id="3064888"/>
    <lineage>
        <taxon>Bacteria</taxon>
        <taxon>Pseudomonadati</taxon>
        <taxon>Pseudomonadota</taxon>
        <taxon>Alphaproteobacteria</taxon>
        <taxon>Acetobacterales</taxon>
        <taxon>Roseomonadaceae</taxon>
        <taxon>Paracraurococcus</taxon>
    </lineage>
</organism>
<feature type="region of interest" description="Disordered" evidence="1">
    <location>
        <begin position="395"/>
        <end position="437"/>
    </location>
</feature>
<comment type="caution">
    <text evidence="2">The sequence shown here is derived from an EMBL/GenBank/DDBJ whole genome shotgun (WGS) entry which is preliminary data.</text>
</comment>
<protein>
    <submittedName>
        <fullName evidence="2">Phage portal protein</fullName>
    </submittedName>
</protein>
<proteinExistence type="predicted"/>
<gene>
    <name evidence="2" type="ORF">Q7A36_29155</name>
</gene>
<dbReference type="RefSeq" id="WP_305107301.1">
    <property type="nucleotide sequence ID" value="NZ_JAUTWS010000048.1"/>
</dbReference>
<reference evidence="2 3" key="1">
    <citation type="submission" date="2023-08" db="EMBL/GenBank/DDBJ databases">
        <title>The draft genome sequence of Paracraurococcus sp. LOR1-02.</title>
        <authorList>
            <person name="Kingkaew E."/>
            <person name="Tanasupawat S."/>
        </authorList>
    </citation>
    <scope>NUCLEOTIDE SEQUENCE [LARGE SCALE GENOMIC DNA]</scope>
    <source>
        <strain evidence="2 3">LOR1-02</strain>
    </source>
</reference>
<dbReference type="Pfam" id="PF04860">
    <property type="entry name" value="Phage_portal"/>
    <property type="match status" value="1"/>
</dbReference>
<dbReference type="Proteomes" id="UP001243009">
    <property type="component" value="Unassembled WGS sequence"/>
</dbReference>
<dbReference type="Gene3D" id="1.20.1270.210">
    <property type="match status" value="1"/>
</dbReference>
<dbReference type="Gene3D" id="3.40.140.120">
    <property type="match status" value="1"/>
</dbReference>
<evidence type="ECO:0000256" key="1">
    <source>
        <dbReference type="SAM" id="MobiDB-lite"/>
    </source>
</evidence>
<dbReference type="NCBIfam" id="TIGR01537">
    <property type="entry name" value="portal_HK97"/>
    <property type="match status" value="1"/>
</dbReference>